<dbReference type="InterPro" id="IPR036514">
    <property type="entry name" value="SGNH_hydro_sf"/>
</dbReference>
<proteinExistence type="predicted"/>
<gene>
    <name evidence="1" type="ORF">C8J28_108180</name>
</gene>
<sequence length="474" mass="51092">MNRIDRSQLEAMLMDIDVPDEAIRPYLQLDPLESAPYEPTVVANPARVAYAATEAAMALNSLNGVARWRRQQRYARKIGHWNGLKVVAEGDSWFQYPFLLDDVIDHLFDRWAIYCVSAAGDLLRDMARQEEVTVAVLAEKPDVLLLSGGGNDVLGGGALQKYLLPFDPAVDAAGHVGPAFDGILRGTVDIYADLIEATMRAGAKRVVCHSYDHVIPNGGRWLGRPMAALGITDPAFQRQIIRVLIDRFHEALAGMAERFGGRVTVADCRGRVPDTGWYDELHPTSQGFVGPARVILAAVEGMSETTVFAIPEMPMAERALPAGEPDAAATLLDAEEEALVAEIGRRQALFEVDPSVGGTLALELPVALPETVQLPFRDLGRAVVTRLERELHTLMCTEAGQGDREALQQALGLPQAGLVGALTAALMGLGCPAFVAPLAATVIVKRGVAPAWDETCRIWSLRLGAMPEVAPADG</sequence>
<organism evidence="1 2">
    <name type="scientific">Cereibacter azotoformans</name>
    <dbReference type="NCBI Taxonomy" id="43057"/>
    <lineage>
        <taxon>Bacteria</taxon>
        <taxon>Pseudomonadati</taxon>
        <taxon>Pseudomonadota</taxon>
        <taxon>Alphaproteobacteria</taxon>
        <taxon>Rhodobacterales</taxon>
        <taxon>Paracoccaceae</taxon>
        <taxon>Cereibacter</taxon>
    </lineage>
</organism>
<evidence type="ECO:0008006" key="3">
    <source>
        <dbReference type="Google" id="ProtNLM"/>
    </source>
</evidence>
<dbReference type="Proteomes" id="UP000244060">
    <property type="component" value="Unassembled WGS sequence"/>
</dbReference>
<name>A0A2T5K7W6_9RHOB</name>
<protein>
    <recommendedName>
        <fullName evidence="3">SGNH hydrolase-type esterase domain-containing protein</fullName>
    </recommendedName>
</protein>
<dbReference type="Gene3D" id="3.40.50.1110">
    <property type="entry name" value="SGNH hydrolase"/>
    <property type="match status" value="1"/>
</dbReference>
<dbReference type="RefSeq" id="WP_011909374.1">
    <property type="nucleotide sequence ID" value="NZ_CP089965.1"/>
</dbReference>
<evidence type="ECO:0000313" key="2">
    <source>
        <dbReference type="Proteomes" id="UP000244060"/>
    </source>
</evidence>
<dbReference type="OrthoDB" id="500593at2"/>
<dbReference type="EMBL" id="QAOT01000008">
    <property type="protein sequence ID" value="PTR18459.1"/>
    <property type="molecule type" value="Genomic_DNA"/>
</dbReference>
<evidence type="ECO:0000313" key="1">
    <source>
        <dbReference type="EMBL" id="PTR18459.1"/>
    </source>
</evidence>
<comment type="caution">
    <text evidence="1">The sequence shown here is derived from an EMBL/GenBank/DDBJ whole genome shotgun (WGS) entry which is preliminary data.</text>
</comment>
<dbReference type="GO" id="GO:0016788">
    <property type="term" value="F:hydrolase activity, acting on ester bonds"/>
    <property type="evidence" value="ECO:0007669"/>
    <property type="project" value="UniProtKB-ARBA"/>
</dbReference>
<dbReference type="SUPFAM" id="SSF52266">
    <property type="entry name" value="SGNH hydrolase"/>
    <property type="match status" value="1"/>
</dbReference>
<keyword evidence="2" id="KW-1185">Reference proteome</keyword>
<reference evidence="1 2" key="1">
    <citation type="submission" date="2018-04" db="EMBL/GenBank/DDBJ databases">
        <title>Genomic Encyclopedia of Type Strains, Phase III (KMG-III): the genomes of soil and plant-associated and newly described type strains.</title>
        <authorList>
            <person name="Whitman W."/>
        </authorList>
    </citation>
    <scope>NUCLEOTIDE SEQUENCE [LARGE SCALE GENOMIC DNA]</scope>
    <source>
        <strain evidence="1 2">KA25</strain>
    </source>
</reference>
<dbReference type="AlphaFoldDB" id="A0A2T5K7W6"/>
<accession>A0A2T5K7W6</accession>